<comment type="subcellular location">
    <subcellularLocation>
        <location evidence="3">Cytoplasm</location>
    </subcellularLocation>
    <subcellularLocation>
        <location evidence="2">Nucleus</location>
    </subcellularLocation>
</comment>
<keyword evidence="8" id="KW-0653">Protein transport</keyword>
<evidence type="ECO:0000256" key="9">
    <source>
        <dbReference type="ARBA" id="ARBA00023242"/>
    </source>
</evidence>
<dbReference type="EMBL" id="JADYXP020000005">
    <property type="protein sequence ID" value="KAL0123877.1"/>
    <property type="molecule type" value="Genomic_DNA"/>
</dbReference>
<accession>A0AAW2GBM3</accession>
<evidence type="ECO:0000256" key="6">
    <source>
        <dbReference type="ARBA" id="ARBA00022448"/>
    </source>
</evidence>
<dbReference type="GO" id="GO:0015031">
    <property type="term" value="P:protein transport"/>
    <property type="evidence" value="ECO:0007669"/>
    <property type="project" value="UniProtKB-KW"/>
</dbReference>
<dbReference type="GO" id="GO:0005634">
    <property type="term" value="C:nucleus"/>
    <property type="evidence" value="ECO:0007669"/>
    <property type="project" value="UniProtKB-SubCell"/>
</dbReference>
<evidence type="ECO:0000256" key="2">
    <source>
        <dbReference type="ARBA" id="ARBA00004123"/>
    </source>
</evidence>
<keyword evidence="6" id="KW-0813">Transport</keyword>
<dbReference type="PANTHER" id="PTHR31196:SF2">
    <property type="entry name" value="RNA POLYMERASE II NUCLEAR LOCALIZATION PROTEIN SLC7A6OS-RELATED"/>
    <property type="match status" value="1"/>
</dbReference>
<feature type="region of interest" description="Disordered" evidence="10">
    <location>
        <begin position="183"/>
        <end position="229"/>
    </location>
</feature>
<evidence type="ECO:0000256" key="8">
    <source>
        <dbReference type="ARBA" id="ARBA00022927"/>
    </source>
</evidence>
<sequence>MAAILRVKRKQTDNPLDSLVIACKRQKTEASYSDTPIVQTVAQFAGTLSNPTEDEITKHIAKVLPQISTETHKAGVKRVSDNEYPATVSGKIPKLIDVNLATEKYKLNDQNSLDELNEESTDKWMTLIDVNDCWSNSHETNSTPGEDIEDYVYDLYYAQTSDNLWFENHNTYMVRRPEACTVVDSEDDDDSSDSNAESNWRNDYPDTDPDRSSREDDSEDNFEILDDDDIYSSSRKNKYGFVYRTERKYDSNSESNSSDDESDISDNEERSSDNEEN</sequence>
<keyword evidence="13" id="KW-1185">Reference proteome</keyword>
<dbReference type="InterPro" id="IPR040218">
    <property type="entry name" value="SLC7A6OS"/>
</dbReference>
<comment type="function">
    <text evidence="1">Directs RNA polymerase II nuclear import.</text>
</comment>
<evidence type="ECO:0000256" key="3">
    <source>
        <dbReference type="ARBA" id="ARBA00004496"/>
    </source>
</evidence>
<feature type="region of interest" description="Disordered" evidence="10">
    <location>
        <begin position="243"/>
        <end position="277"/>
    </location>
</feature>
<feature type="compositionally biased region" description="Acidic residues" evidence="10">
    <location>
        <begin position="257"/>
        <end position="266"/>
    </location>
</feature>
<feature type="compositionally biased region" description="Basic and acidic residues" evidence="10">
    <location>
        <begin position="267"/>
        <end position="277"/>
    </location>
</feature>
<comment type="caution">
    <text evidence="12">The sequence shown here is derived from an EMBL/GenBank/DDBJ whole genome shotgun (WGS) entry which is preliminary data.</text>
</comment>
<dbReference type="Proteomes" id="UP001430953">
    <property type="component" value="Unassembled WGS sequence"/>
</dbReference>
<evidence type="ECO:0000256" key="1">
    <source>
        <dbReference type="ARBA" id="ARBA00003202"/>
    </source>
</evidence>
<evidence type="ECO:0000256" key="5">
    <source>
        <dbReference type="ARBA" id="ARBA00017036"/>
    </source>
</evidence>
<dbReference type="GO" id="GO:0032502">
    <property type="term" value="P:developmental process"/>
    <property type="evidence" value="ECO:0007669"/>
    <property type="project" value="TreeGrafter"/>
</dbReference>
<evidence type="ECO:0000313" key="13">
    <source>
        <dbReference type="Proteomes" id="UP001430953"/>
    </source>
</evidence>
<gene>
    <name evidence="12" type="ORF">PUN28_006012</name>
</gene>
<reference evidence="12 13" key="1">
    <citation type="submission" date="2023-03" db="EMBL/GenBank/DDBJ databases">
        <title>High recombination rates correlate with genetic variation in Cardiocondyla obscurior ants.</title>
        <authorList>
            <person name="Errbii M."/>
        </authorList>
    </citation>
    <scope>NUCLEOTIDE SEQUENCE [LARGE SCALE GENOMIC DNA]</scope>
    <source>
        <strain evidence="12">Alpha-2009</strain>
        <tissue evidence="12">Whole body</tissue>
    </source>
</reference>
<evidence type="ECO:0000256" key="4">
    <source>
        <dbReference type="ARBA" id="ARBA00010218"/>
    </source>
</evidence>
<evidence type="ECO:0000256" key="7">
    <source>
        <dbReference type="ARBA" id="ARBA00022490"/>
    </source>
</evidence>
<keyword evidence="7" id="KW-0963">Cytoplasm</keyword>
<feature type="compositionally biased region" description="Acidic residues" evidence="10">
    <location>
        <begin position="216"/>
        <end position="229"/>
    </location>
</feature>
<dbReference type="PANTHER" id="PTHR31196">
    <property type="entry name" value="RNA POLYMERASE II NUCLEAR LOCALIZATION PROTEIN SLC7A6OS-RELATED"/>
    <property type="match status" value="1"/>
</dbReference>
<dbReference type="Pfam" id="PF08574">
    <property type="entry name" value="Iwr1"/>
    <property type="match status" value="1"/>
</dbReference>
<feature type="domain" description="Transcription factor Iwr1" evidence="11">
    <location>
        <begin position="149"/>
        <end position="208"/>
    </location>
</feature>
<evidence type="ECO:0000256" key="10">
    <source>
        <dbReference type="SAM" id="MobiDB-lite"/>
    </source>
</evidence>
<evidence type="ECO:0000313" key="12">
    <source>
        <dbReference type="EMBL" id="KAL0123877.1"/>
    </source>
</evidence>
<name>A0AAW2GBM3_9HYME</name>
<protein>
    <recommendedName>
        <fullName evidence="5">Probable RNA polymerase II nuclear localization protein SLC7A6OS</fullName>
    </recommendedName>
</protein>
<organism evidence="12 13">
    <name type="scientific">Cardiocondyla obscurior</name>
    <dbReference type="NCBI Taxonomy" id="286306"/>
    <lineage>
        <taxon>Eukaryota</taxon>
        <taxon>Metazoa</taxon>
        <taxon>Ecdysozoa</taxon>
        <taxon>Arthropoda</taxon>
        <taxon>Hexapoda</taxon>
        <taxon>Insecta</taxon>
        <taxon>Pterygota</taxon>
        <taxon>Neoptera</taxon>
        <taxon>Endopterygota</taxon>
        <taxon>Hymenoptera</taxon>
        <taxon>Apocrita</taxon>
        <taxon>Aculeata</taxon>
        <taxon>Formicoidea</taxon>
        <taxon>Formicidae</taxon>
        <taxon>Myrmicinae</taxon>
        <taxon>Cardiocondyla</taxon>
    </lineage>
</organism>
<proteinExistence type="inferred from homology"/>
<dbReference type="GO" id="GO:0005737">
    <property type="term" value="C:cytoplasm"/>
    <property type="evidence" value="ECO:0007669"/>
    <property type="project" value="UniProtKB-SubCell"/>
</dbReference>
<evidence type="ECO:0000259" key="11">
    <source>
        <dbReference type="Pfam" id="PF08574"/>
    </source>
</evidence>
<dbReference type="AlphaFoldDB" id="A0AAW2GBM3"/>
<keyword evidence="9" id="KW-0539">Nucleus</keyword>
<comment type="similarity">
    <text evidence="4">Belongs to the IWR1/SLC7A6OS family.</text>
</comment>
<dbReference type="InterPro" id="IPR013883">
    <property type="entry name" value="TF_Iwr1_dom"/>
</dbReference>